<dbReference type="AlphaFoldDB" id="A0A318KQ24"/>
<gene>
    <name evidence="2" type="ORF">DFR70_10478</name>
</gene>
<sequence>MRGALIALPEHYSRYTVHTTAVPPDIVLSRQTKPRAIAGSAPTEPVELPVDPSMPASPAADAGMGAANAEAPPDNTMTTAANIAAPTCLVERFMKTNSLL</sequence>
<evidence type="ECO:0000313" key="3">
    <source>
        <dbReference type="Proteomes" id="UP000247569"/>
    </source>
</evidence>
<dbReference type="EMBL" id="QJKF01000004">
    <property type="protein sequence ID" value="PXX65017.1"/>
    <property type="molecule type" value="Genomic_DNA"/>
</dbReference>
<comment type="caution">
    <text evidence="2">The sequence shown here is derived from an EMBL/GenBank/DDBJ whole genome shotgun (WGS) entry which is preliminary data.</text>
</comment>
<protein>
    <submittedName>
        <fullName evidence="2">Uncharacterized protein</fullName>
    </submittedName>
</protein>
<dbReference type="Proteomes" id="UP000247569">
    <property type="component" value="Unassembled WGS sequence"/>
</dbReference>
<evidence type="ECO:0000256" key="1">
    <source>
        <dbReference type="SAM" id="MobiDB-lite"/>
    </source>
</evidence>
<keyword evidence="3" id="KW-1185">Reference proteome</keyword>
<reference evidence="2 3" key="1">
    <citation type="submission" date="2018-05" db="EMBL/GenBank/DDBJ databases">
        <title>Genomic Encyclopedia of Type Strains, Phase IV (KMG-IV): sequencing the most valuable type-strain genomes for metagenomic binning, comparative biology and taxonomic classification.</title>
        <authorList>
            <person name="Goeker M."/>
        </authorList>
    </citation>
    <scope>NUCLEOTIDE SEQUENCE [LARGE SCALE GENOMIC DNA]</scope>
    <source>
        <strain evidence="2 3">DSM 44704</strain>
    </source>
</reference>
<accession>A0A318KQ24</accession>
<organism evidence="2 3">
    <name type="scientific">Nocardia tenerifensis</name>
    <dbReference type="NCBI Taxonomy" id="228006"/>
    <lineage>
        <taxon>Bacteria</taxon>
        <taxon>Bacillati</taxon>
        <taxon>Actinomycetota</taxon>
        <taxon>Actinomycetes</taxon>
        <taxon>Mycobacteriales</taxon>
        <taxon>Nocardiaceae</taxon>
        <taxon>Nocardia</taxon>
    </lineage>
</organism>
<dbReference type="RefSeq" id="WP_146251101.1">
    <property type="nucleotide sequence ID" value="NZ_QJKF01000004.1"/>
</dbReference>
<evidence type="ECO:0000313" key="2">
    <source>
        <dbReference type="EMBL" id="PXX65017.1"/>
    </source>
</evidence>
<proteinExistence type="predicted"/>
<feature type="compositionally biased region" description="Low complexity" evidence="1">
    <location>
        <begin position="49"/>
        <end position="73"/>
    </location>
</feature>
<feature type="region of interest" description="Disordered" evidence="1">
    <location>
        <begin position="35"/>
        <end position="74"/>
    </location>
</feature>
<name>A0A318KQ24_9NOCA</name>